<dbReference type="EMBL" id="JAPQKO010000003">
    <property type="protein sequence ID" value="KAJ5173050.1"/>
    <property type="molecule type" value="Genomic_DNA"/>
</dbReference>
<keyword evidence="2" id="KW-1185">Reference proteome</keyword>
<comment type="caution">
    <text evidence="1">The sequence shown here is derived from an EMBL/GenBank/DDBJ whole genome shotgun (WGS) entry which is preliminary data.</text>
</comment>
<proteinExistence type="predicted"/>
<dbReference type="AlphaFoldDB" id="A0A9W9LS39"/>
<dbReference type="OrthoDB" id="2993351at2759"/>
<name>A0A9W9LS39_9EURO</name>
<evidence type="ECO:0000313" key="1">
    <source>
        <dbReference type="EMBL" id="KAJ5173050.1"/>
    </source>
</evidence>
<sequence>MNVDKLASEIGKTFAIIQWGAGIDEDNVEFVLGTSDRVISLYLLDFGQFQTLDLFKYTGTIYQAFKGAMVMGDNGSFIPKDPDLFLLFRTGYVDAADFILKEKGISDMFNAEAFMKEYEEYVEDLL</sequence>
<organism evidence="1 2">
    <name type="scientific">Penicillium capsulatum</name>
    <dbReference type="NCBI Taxonomy" id="69766"/>
    <lineage>
        <taxon>Eukaryota</taxon>
        <taxon>Fungi</taxon>
        <taxon>Dikarya</taxon>
        <taxon>Ascomycota</taxon>
        <taxon>Pezizomycotina</taxon>
        <taxon>Eurotiomycetes</taxon>
        <taxon>Eurotiomycetidae</taxon>
        <taxon>Eurotiales</taxon>
        <taxon>Aspergillaceae</taxon>
        <taxon>Penicillium</taxon>
    </lineage>
</organism>
<reference evidence="1" key="2">
    <citation type="journal article" date="2023" name="IMA Fungus">
        <title>Comparative genomic study of the Penicillium genus elucidates a diverse pangenome and 15 lateral gene transfer events.</title>
        <authorList>
            <person name="Petersen C."/>
            <person name="Sorensen T."/>
            <person name="Nielsen M.R."/>
            <person name="Sondergaard T.E."/>
            <person name="Sorensen J.L."/>
            <person name="Fitzpatrick D.A."/>
            <person name="Frisvad J.C."/>
            <person name="Nielsen K.L."/>
        </authorList>
    </citation>
    <scope>NUCLEOTIDE SEQUENCE</scope>
    <source>
        <strain evidence="1">IBT 21917</strain>
    </source>
</reference>
<accession>A0A9W9LS39</accession>
<reference evidence="1" key="1">
    <citation type="submission" date="2022-11" db="EMBL/GenBank/DDBJ databases">
        <authorList>
            <person name="Petersen C."/>
        </authorList>
    </citation>
    <scope>NUCLEOTIDE SEQUENCE</scope>
    <source>
        <strain evidence="1">IBT 21917</strain>
    </source>
</reference>
<dbReference type="Proteomes" id="UP001146351">
    <property type="component" value="Unassembled WGS sequence"/>
</dbReference>
<gene>
    <name evidence="1" type="ORF">N7492_005643</name>
</gene>
<evidence type="ECO:0000313" key="2">
    <source>
        <dbReference type="Proteomes" id="UP001146351"/>
    </source>
</evidence>
<protein>
    <submittedName>
        <fullName evidence="1">Uncharacterized protein</fullName>
    </submittedName>
</protein>